<proteinExistence type="inferred from homology"/>
<evidence type="ECO:0000256" key="3">
    <source>
        <dbReference type="ARBA" id="ARBA00022801"/>
    </source>
</evidence>
<dbReference type="InterPro" id="IPR051601">
    <property type="entry name" value="Serine_prot/Carboxylest_S33"/>
</dbReference>
<dbReference type="SUPFAM" id="SSF53474">
    <property type="entry name" value="alpha/beta-Hydrolases"/>
    <property type="match status" value="1"/>
</dbReference>
<dbReference type="Pfam" id="PF00561">
    <property type="entry name" value="Abhydrolase_1"/>
    <property type="match status" value="1"/>
</dbReference>
<dbReference type="InterPro" id="IPR013595">
    <property type="entry name" value="Pept_S33_TAP-like_C"/>
</dbReference>
<evidence type="ECO:0000259" key="5">
    <source>
        <dbReference type="Pfam" id="PF08386"/>
    </source>
</evidence>
<dbReference type="InterPro" id="IPR029058">
    <property type="entry name" value="AB_hydrolase_fold"/>
</dbReference>
<organism evidence="6">
    <name type="scientific">freshwater metagenome</name>
    <dbReference type="NCBI Taxonomy" id="449393"/>
    <lineage>
        <taxon>unclassified sequences</taxon>
        <taxon>metagenomes</taxon>
        <taxon>ecological metagenomes</taxon>
    </lineage>
</organism>
<sequence>MLLTKRRIALLATFVIATATTLVYRAQTGDGWSFADYQNQQLTWIECGGPFLCTDLTVPVNYGKPGGERMQLSLVKYPATDKKKRLGSLFVNPGGPGASGVAYAYAAEYIVSKKILSAYDVIGFDPRGVGGSSAERCLSNSETDRLIEANGPVVDGLSLSTLEESSKLLATRCMEKLGERLKFLGSVDVVRDMDLMRQVLGEKQLHFLGKSYGTYLGLVYTSMFPKNVGRFVLDGIVDPNLSANEINKAQALGFEIALDAFLTDCVDKQDCFVKGTLDQARAAVTKLQDSVAKEALPGKDNRLATESILVLAMVASLYDSETGWPALNKALKDVYKGNGARLFDLVNDYVVRDGKGRYPSNENEVAYIVNCLDRTDDASPERLASDAERFESFAPHFGPYIAWSTLPCHYWPYEPVRPPVPLNGKGAPDFVVIGTTRDPATPYSWATEVTAKFPSAYLITADGDGHTGHGRGSSCVDSVVDTFFLTGELPTRPLRCSL</sequence>
<dbReference type="EMBL" id="CAEZSV010000002">
    <property type="protein sequence ID" value="CAB4544761.1"/>
    <property type="molecule type" value="Genomic_DNA"/>
</dbReference>
<dbReference type="InterPro" id="IPR000073">
    <property type="entry name" value="AB_hydrolase_1"/>
</dbReference>
<reference evidence="6" key="1">
    <citation type="submission" date="2020-05" db="EMBL/GenBank/DDBJ databases">
        <authorList>
            <person name="Chiriac C."/>
            <person name="Salcher M."/>
            <person name="Ghai R."/>
            <person name="Kavagutti S V."/>
        </authorList>
    </citation>
    <scope>NUCLEOTIDE SEQUENCE</scope>
</reference>
<protein>
    <submittedName>
        <fullName evidence="6">Unannotated protein</fullName>
    </submittedName>
</protein>
<accession>A0A6J6C040</accession>
<evidence type="ECO:0000313" key="6">
    <source>
        <dbReference type="EMBL" id="CAB4544761.1"/>
    </source>
</evidence>
<keyword evidence="2" id="KW-0732">Signal</keyword>
<evidence type="ECO:0000256" key="1">
    <source>
        <dbReference type="ARBA" id="ARBA00010088"/>
    </source>
</evidence>
<evidence type="ECO:0000256" key="2">
    <source>
        <dbReference type="ARBA" id="ARBA00022729"/>
    </source>
</evidence>
<name>A0A6J6C040_9ZZZZ</name>
<gene>
    <name evidence="6" type="ORF">UFOPK1506_00031</name>
</gene>
<evidence type="ECO:0000259" key="4">
    <source>
        <dbReference type="Pfam" id="PF00561"/>
    </source>
</evidence>
<keyword evidence="3" id="KW-0378">Hydrolase</keyword>
<comment type="similarity">
    <text evidence="1">Belongs to the peptidase S33 family.</text>
</comment>
<feature type="domain" description="Peptidase S33 tripeptidyl aminopeptidase-like C-terminal" evidence="5">
    <location>
        <begin position="395"/>
        <end position="496"/>
    </location>
</feature>
<feature type="domain" description="AB hydrolase-1" evidence="4">
    <location>
        <begin position="89"/>
        <end position="269"/>
    </location>
</feature>
<dbReference type="PANTHER" id="PTHR43248:SF29">
    <property type="entry name" value="TRIPEPTIDYL AMINOPEPTIDASE"/>
    <property type="match status" value="1"/>
</dbReference>
<dbReference type="AlphaFoldDB" id="A0A6J6C040"/>
<dbReference type="PANTHER" id="PTHR43248">
    <property type="entry name" value="2-SUCCINYL-6-HYDROXY-2,4-CYCLOHEXADIENE-1-CARBOXYLATE SYNTHASE"/>
    <property type="match status" value="1"/>
</dbReference>
<dbReference type="GO" id="GO:0016787">
    <property type="term" value="F:hydrolase activity"/>
    <property type="evidence" value="ECO:0007669"/>
    <property type="project" value="UniProtKB-KW"/>
</dbReference>
<dbReference type="Gene3D" id="3.40.50.1820">
    <property type="entry name" value="alpha/beta hydrolase"/>
    <property type="match status" value="1"/>
</dbReference>
<dbReference type="Pfam" id="PF08386">
    <property type="entry name" value="Abhydrolase_4"/>
    <property type="match status" value="1"/>
</dbReference>